<accession>A0ABU6RCQ4</accession>
<dbReference type="EMBL" id="JASCZI010030358">
    <property type="protein sequence ID" value="MED6121772.1"/>
    <property type="molecule type" value="Genomic_DNA"/>
</dbReference>
<dbReference type="Proteomes" id="UP001341840">
    <property type="component" value="Unassembled WGS sequence"/>
</dbReference>
<protein>
    <submittedName>
        <fullName evidence="2">Uncharacterized protein</fullName>
    </submittedName>
</protein>
<evidence type="ECO:0000313" key="3">
    <source>
        <dbReference type="Proteomes" id="UP001341840"/>
    </source>
</evidence>
<keyword evidence="3" id="KW-1185">Reference proteome</keyword>
<feature type="region of interest" description="Disordered" evidence="1">
    <location>
        <begin position="46"/>
        <end position="79"/>
    </location>
</feature>
<feature type="region of interest" description="Disordered" evidence="1">
    <location>
        <begin position="111"/>
        <end position="137"/>
    </location>
</feature>
<gene>
    <name evidence="2" type="ORF">PIB30_033289</name>
</gene>
<sequence>METDLFQVRGLENSIVKTKICRNCSSQIEDSLKGVTQEKKWGDWLKSDHGGRRISISKKNMNPNFQHKKDNNSSKHNKSIPVNLIKSLASLSMHSRSKNHIRDDEEIISQATPIPNAPEVPLSTTVPQIPTNMTNDS</sequence>
<name>A0ABU6RCQ4_9FABA</name>
<organism evidence="2 3">
    <name type="scientific">Stylosanthes scabra</name>
    <dbReference type="NCBI Taxonomy" id="79078"/>
    <lineage>
        <taxon>Eukaryota</taxon>
        <taxon>Viridiplantae</taxon>
        <taxon>Streptophyta</taxon>
        <taxon>Embryophyta</taxon>
        <taxon>Tracheophyta</taxon>
        <taxon>Spermatophyta</taxon>
        <taxon>Magnoliopsida</taxon>
        <taxon>eudicotyledons</taxon>
        <taxon>Gunneridae</taxon>
        <taxon>Pentapetalae</taxon>
        <taxon>rosids</taxon>
        <taxon>fabids</taxon>
        <taxon>Fabales</taxon>
        <taxon>Fabaceae</taxon>
        <taxon>Papilionoideae</taxon>
        <taxon>50 kb inversion clade</taxon>
        <taxon>dalbergioids sensu lato</taxon>
        <taxon>Dalbergieae</taxon>
        <taxon>Pterocarpus clade</taxon>
        <taxon>Stylosanthes</taxon>
    </lineage>
</organism>
<feature type="compositionally biased region" description="Polar residues" evidence="1">
    <location>
        <begin position="122"/>
        <end position="137"/>
    </location>
</feature>
<reference evidence="2 3" key="1">
    <citation type="journal article" date="2023" name="Plants (Basel)">
        <title>Bridging the Gap: Combining Genomics and Transcriptomics Approaches to Understand Stylosanthes scabra, an Orphan Legume from the Brazilian Caatinga.</title>
        <authorList>
            <person name="Ferreira-Neto J.R.C."/>
            <person name="da Silva M.D."/>
            <person name="Binneck E."/>
            <person name="de Melo N.F."/>
            <person name="da Silva R.H."/>
            <person name="de Melo A.L.T.M."/>
            <person name="Pandolfi V."/>
            <person name="Bustamante F.O."/>
            <person name="Brasileiro-Vidal A.C."/>
            <person name="Benko-Iseppon A.M."/>
        </authorList>
    </citation>
    <scope>NUCLEOTIDE SEQUENCE [LARGE SCALE GENOMIC DNA]</scope>
    <source>
        <tissue evidence="2">Leaves</tissue>
    </source>
</reference>
<proteinExistence type="predicted"/>
<evidence type="ECO:0000256" key="1">
    <source>
        <dbReference type="SAM" id="MobiDB-lite"/>
    </source>
</evidence>
<evidence type="ECO:0000313" key="2">
    <source>
        <dbReference type="EMBL" id="MED6121772.1"/>
    </source>
</evidence>
<comment type="caution">
    <text evidence="2">The sequence shown here is derived from an EMBL/GenBank/DDBJ whole genome shotgun (WGS) entry which is preliminary data.</text>
</comment>